<dbReference type="EMBL" id="KV425992">
    <property type="protein sequence ID" value="KZV93291.1"/>
    <property type="molecule type" value="Genomic_DNA"/>
</dbReference>
<reference evidence="2 3" key="1">
    <citation type="journal article" date="2016" name="Mol. Biol. Evol.">
        <title>Comparative Genomics of Early-Diverging Mushroom-Forming Fungi Provides Insights into the Origins of Lignocellulose Decay Capabilities.</title>
        <authorList>
            <person name="Nagy L.G."/>
            <person name="Riley R."/>
            <person name="Tritt A."/>
            <person name="Adam C."/>
            <person name="Daum C."/>
            <person name="Floudas D."/>
            <person name="Sun H."/>
            <person name="Yadav J.S."/>
            <person name="Pangilinan J."/>
            <person name="Larsson K.H."/>
            <person name="Matsuura K."/>
            <person name="Barry K."/>
            <person name="Labutti K."/>
            <person name="Kuo R."/>
            <person name="Ohm R.A."/>
            <person name="Bhattacharya S.S."/>
            <person name="Shirouzu T."/>
            <person name="Yoshinaga Y."/>
            <person name="Martin F.M."/>
            <person name="Grigoriev I.V."/>
            <person name="Hibbett D.S."/>
        </authorList>
    </citation>
    <scope>NUCLEOTIDE SEQUENCE [LARGE SCALE GENOMIC DNA]</scope>
    <source>
        <strain evidence="2 3">HHB12029</strain>
    </source>
</reference>
<dbReference type="OrthoDB" id="3138711at2759"/>
<dbReference type="STRING" id="1314781.A0A165IEE0"/>
<evidence type="ECO:0000259" key="1">
    <source>
        <dbReference type="PROSITE" id="PS50011"/>
    </source>
</evidence>
<evidence type="ECO:0000313" key="3">
    <source>
        <dbReference type="Proteomes" id="UP000077266"/>
    </source>
</evidence>
<accession>A0A165IEE0</accession>
<organism evidence="2 3">
    <name type="scientific">Exidia glandulosa HHB12029</name>
    <dbReference type="NCBI Taxonomy" id="1314781"/>
    <lineage>
        <taxon>Eukaryota</taxon>
        <taxon>Fungi</taxon>
        <taxon>Dikarya</taxon>
        <taxon>Basidiomycota</taxon>
        <taxon>Agaricomycotina</taxon>
        <taxon>Agaricomycetes</taxon>
        <taxon>Auriculariales</taxon>
        <taxon>Exidiaceae</taxon>
        <taxon>Exidia</taxon>
    </lineage>
</organism>
<dbReference type="InterPro" id="IPR000719">
    <property type="entry name" value="Prot_kinase_dom"/>
</dbReference>
<dbReference type="Proteomes" id="UP000077266">
    <property type="component" value="Unassembled WGS sequence"/>
</dbReference>
<dbReference type="SUPFAM" id="SSF56112">
    <property type="entry name" value="Protein kinase-like (PK-like)"/>
    <property type="match status" value="1"/>
</dbReference>
<dbReference type="AlphaFoldDB" id="A0A165IEE0"/>
<dbReference type="InParanoid" id="A0A165IEE0"/>
<evidence type="ECO:0000313" key="2">
    <source>
        <dbReference type="EMBL" id="KZV93291.1"/>
    </source>
</evidence>
<dbReference type="PROSITE" id="PS50011">
    <property type="entry name" value="PROTEIN_KINASE_DOM"/>
    <property type="match status" value="1"/>
</dbReference>
<name>A0A165IEE0_EXIGL</name>
<keyword evidence="3" id="KW-1185">Reference proteome</keyword>
<feature type="domain" description="Protein kinase" evidence="1">
    <location>
        <begin position="116"/>
        <end position="371"/>
    </location>
</feature>
<dbReference type="GO" id="GO:0005524">
    <property type="term" value="F:ATP binding"/>
    <property type="evidence" value="ECO:0007669"/>
    <property type="project" value="InterPro"/>
</dbReference>
<proteinExistence type="predicted"/>
<dbReference type="GO" id="GO:0004672">
    <property type="term" value="F:protein kinase activity"/>
    <property type="evidence" value="ECO:0007669"/>
    <property type="project" value="InterPro"/>
</dbReference>
<dbReference type="Gene3D" id="1.10.510.10">
    <property type="entry name" value="Transferase(Phosphotransferase) domain 1"/>
    <property type="match status" value="1"/>
</dbReference>
<dbReference type="InterPro" id="IPR011009">
    <property type="entry name" value="Kinase-like_dom_sf"/>
</dbReference>
<protein>
    <recommendedName>
        <fullName evidence="1">Protein kinase domain-containing protein</fullName>
    </recommendedName>
</protein>
<gene>
    <name evidence="2" type="ORF">EXIGLDRAFT_51205</name>
</gene>
<sequence>MSDNSPTDAPRGFPITLPTDESSREILIKNLKHWATTTMDTFEGVLFEFQPSSRWRQIGYPLDPSTRTPKIVDTSPGTLPWTPWDYCAKGCTHFPPRSQRARPTVFDEDKTLVITLTEALQTGVGSASQVYKGRVHLTSIDVVVKLYQMSRVGDEKVLYGLLVSAARNGRNWCNVLQSFRTECSAYEHMKDIQGSHIPYVHGFFQITLPHDEPCIAVVMEYIPGPTLREYAAVNPNPSADILDAVGGSLANVTHAVSMKGISVIDCNADNFVITSNLEVVHLDFGWFIPVSKIHRFEKLETLVSILKAAGFDKTAVNQWIVRRLTDPNTTYIAAFDVPMSESARIWKRLGVRVAPVGGIEGERAKTPVPSK</sequence>